<evidence type="ECO:0000259" key="2">
    <source>
        <dbReference type="Pfam" id="PF01425"/>
    </source>
</evidence>
<evidence type="ECO:0000313" key="4">
    <source>
        <dbReference type="EMBL" id="MBB4741750.1"/>
    </source>
</evidence>
<evidence type="ECO:0000313" key="5">
    <source>
        <dbReference type="Proteomes" id="UP000546162"/>
    </source>
</evidence>
<dbReference type="NCBIfam" id="TIGR02713">
    <property type="entry name" value="allophanate_hyd"/>
    <property type="match status" value="1"/>
</dbReference>
<dbReference type="PANTHER" id="PTHR11895">
    <property type="entry name" value="TRANSAMIDASE"/>
    <property type="match status" value="1"/>
</dbReference>
<organism evidence="4 5">
    <name type="scientific">Actinoplanes octamycinicus</name>
    <dbReference type="NCBI Taxonomy" id="135948"/>
    <lineage>
        <taxon>Bacteria</taxon>
        <taxon>Bacillati</taxon>
        <taxon>Actinomycetota</taxon>
        <taxon>Actinomycetes</taxon>
        <taxon>Micromonosporales</taxon>
        <taxon>Micromonosporaceae</taxon>
        <taxon>Actinoplanes</taxon>
    </lineage>
</organism>
<dbReference type="Gene3D" id="3.90.1300.10">
    <property type="entry name" value="Amidase signature (AS) domain"/>
    <property type="match status" value="1"/>
</dbReference>
<reference evidence="4 5" key="1">
    <citation type="submission" date="2020-08" db="EMBL/GenBank/DDBJ databases">
        <title>Sequencing the genomes of 1000 actinobacteria strains.</title>
        <authorList>
            <person name="Klenk H.-P."/>
        </authorList>
    </citation>
    <scope>NUCLEOTIDE SEQUENCE [LARGE SCALE GENOMIC DNA]</scope>
    <source>
        <strain evidence="4 5">DSM 45809</strain>
    </source>
</reference>
<dbReference type="InterPro" id="IPR000120">
    <property type="entry name" value="Amidase"/>
</dbReference>
<comment type="caution">
    <text evidence="4">The sequence shown here is derived from an EMBL/GenBank/DDBJ whole genome shotgun (WGS) entry which is preliminary data.</text>
</comment>
<evidence type="ECO:0000256" key="1">
    <source>
        <dbReference type="SAM" id="MobiDB-lite"/>
    </source>
</evidence>
<dbReference type="RefSeq" id="WP_185042199.1">
    <property type="nucleotide sequence ID" value="NZ_BAABFG010000005.1"/>
</dbReference>
<dbReference type="Gene3D" id="1.20.58.1700">
    <property type="match status" value="1"/>
</dbReference>
<feature type="region of interest" description="Disordered" evidence="1">
    <location>
        <begin position="575"/>
        <end position="603"/>
    </location>
</feature>
<dbReference type="GO" id="GO:0004039">
    <property type="term" value="F:allophanate hydrolase activity"/>
    <property type="evidence" value="ECO:0007669"/>
    <property type="project" value="UniProtKB-EC"/>
</dbReference>
<feature type="domain" description="Amidase" evidence="2">
    <location>
        <begin position="5"/>
        <end position="399"/>
    </location>
</feature>
<dbReference type="InterPro" id="IPR023631">
    <property type="entry name" value="Amidase_dom"/>
</dbReference>
<dbReference type="SUPFAM" id="SSF75304">
    <property type="entry name" value="Amidase signature (AS) enzymes"/>
    <property type="match status" value="1"/>
</dbReference>
<dbReference type="Proteomes" id="UP000546162">
    <property type="component" value="Unassembled WGS sequence"/>
</dbReference>
<dbReference type="EMBL" id="JACHNB010000001">
    <property type="protein sequence ID" value="MBB4741750.1"/>
    <property type="molecule type" value="Genomic_DNA"/>
</dbReference>
<keyword evidence="4" id="KW-0378">Hydrolase</keyword>
<dbReference type="PANTHER" id="PTHR11895:SF169">
    <property type="entry name" value="GLUTAMYL-TRNA(GLN) AMIDOTRANSFERASE"/>
    <property type="match status" value="1"/>
</dbReference>
<proteinExistence type="predicted"/>
<keyword evidence="5" id="KW-1185">Reference proteome</keyword>
<evidence type="ECO:0000259" key="3">
    <source>
        <dbReference type="Pfam" id="PF21986"/>
    </source>
</evidence>
<dbReference type="Gene3D" id="3.10.490.10">
    <property type="entry name" value="Gamma-glutamyl cyclotransferase-like"/>
    <property type="match status" value="1"/>
</dbReference>
<name>A0A7W7M9E8_9ACTN</name>
<feature type="compositionally biased region" description="Low complexity" evidence="1">
    <location>
        <begin position="575"/>
        <end position="597"/>
    </location>
</feature>
<sequence length="603" mass="61736">MKDRVRAAYARLAREERPEAWITLRPEVDVLADAAVVEARLAAGEDLPLAGKLLAVKDNIDVAGLPTTAGCPAYAYQPDRSASAVQRLVDAGALVLGKTNLDQFATGLVGTRSPYGAVRDVRDPARVSGGSSSGSAVVVALGIADLALGTDTAGSGRVPAAFQGIVGMKPTPGLVPVDGVVPACRSFDCVTVFARTLGEGRQALAIMSDPAPHSAASPLSAPPHPVVAVPDRSELIGLSPDWLDAFDQVAKDLEAAGARLRPIRLAPFLAAAKLLYNGGFVAERYAAVGAFIDEHPDQVDPTVRAIISPARDIPAHVLVTDTERLSRLRAEAMAEWGDADALLLPTAPSHPTIAEVAADPIGVNATLGTYTNFCNLFGLSAVAVPAAFGVQIIARGFADAVAADVAALVLGEDPLSGTATRGLPLLVVGAHLTGQPLNHQLTSPGGRFVRAARTAPRYRLHALPTEPPKPGLVRVATDGAAIEGEVWELPPDALGRFLAALPSPMVLGRVELEDGTSVTGFLCEGVGLVDAPDITAHGGWRAYLSSLPSATPGSASAESPFFAVPAAASSSSAVPAAASPSSAVPAAASPSSAASHSVVEEHR</sequence>
<dbReference type="Pfam" id="PF21986">
    <property type="entry name" value="AH_C"/>
    <property type="match status" value="1"/>
</dbReference>
<dbReference type="Pfam" id="PF01425">
    <property type="entry name" value="Amidase"/>
    <property type="match status" value="1"/>
</dbReference>
<dbReference type="AlphaFoldDB" id="A0A7W7M9E8"/>
<protein>
    <submittedName>
        <fullName evidence="4">Allophanate hydrolase</fullName>
        <ecNumber evidence="4">3.5.1.54</ecNumber>
    </submittedName>
</protein>
<dbReference type="InterPro" id="IPR014085">
    <property type="entry name" value="Allophanate_hydrolase"/>
</dbReference>
<feature type="domain" description="Allophanate hydrolase C-terminal" evidence="3">
    <location>
        <begin position="424"/>
        <end position="544"/>
    </location>
</feature>
<dbReference type="EC" id="3.5.1.54" evidence="4"/>
<dbReference type="InterPro" id="IPR036928">
    <property type="entry name" value="AS_sf"/>
</dbReference>
<dbReference type="NCBIfam" id="NF006043">
    <property type="entry name" value="PRK08186.1"/>
    <property type="match status" value="1"/>
</dbReference>
<gene>
    <name evidence="4" type="ORF">BJY16_005209</name>
</gene>
<dbReference type="InterPro" id="IPR053844">
    <property type="entry name" value="AH_C"/>
</dbReference>
<accession>A0A7W7M9E8</accession>